<dbReference type="InterPro" id="IPR037056">
    <property type="entry name" value="RNase_H1_N_sf"/>
</dbReference>
<dbReference type="SUPFAM" id="SSF53098">
    <property type="entry name" value="Ribonuclease H-like"/>
    <property type="match status" value="1"/>
</dbReference>
<dbReference type="Pfam" id="PF01693">
    <property type="entry name" value="Cauli_VI"/>
    <property type="match status" value="1"/>
</dbReference>
<dbReference type="InterPro" id="IPR012337">
    <property type="entry name" value="RNaseH-like_sf"/>
</dbReference>
<dbReference type="GO" id="GO:0003676">
    <property type="term" value="F:nucleic acid binding"/>
    <property type="evidence" value="ECO:0007669"/>
    <property type="project" value="InterPro"/>
</dbReference>
<dbReference type="Proteomes" id="UP000177751">
    <property type="component" value="Unassembled WGS sequence"/>
</dbReference>
<evidence type="ECO:0000313" key="3">
    <source>
        <dbReference type="Proteomes" id="UP000177751"/>
    </source>
</evidence>
<evidence type="ECO:0000259" key="1">
    <source>
        <dbReference type="Pfam" id="PF01693"/>
    </source>
</evidence>
<proteinExistence type="predicted"/>
<dbReference type="STRING" id="1802229.A2401_03815"/>
<dbReference type="InterPro" id="IPR009027">
    <property type="entry name" value="Ribosomal_bL9/RNase_H1_N"/>
</dbReference>
<dbReference type="InterPro" id="IPR036397">
    <property type="entry name" value="RNaseH_sf"/>
</dbReference>
<feature type="domain" description="Ribonuclease H1 N-terminal" evidence="1">
    <location>
        <begin position="4"/>
        <end position="47"/>
    </location>
</feature>
<reference evidence="2 3" key="1">
    <citation type="journal article" date="2016" name="Nat. Commun.">
        <title>Thousands of microbial genomes shed light on interconnected biogeochemical processes in an aquifer system.</title>
        <authorList>
            <person name="Anantharaman K."/>
            <person name="Brown C.T."/>
            <person name="Hug L.A."/>
            <person name="Sharon I."/>
            <person name="Castelle C.J."/>
            <person name="Probst A.J."/>
            <person name="Thomas B.C."/>
            <person name="Singh A."/>
            <person name="Wilkins M.J."/>
            <person name="Karaoz U."/>
            <person name="Brodie E.L."/>
            <person name="Williams K.H."/>
            <person name="Hubbard S.S."/>
            <person name="Banfield J.F."/>
        </authorList>
    </citation>
    <scope>NUCLEOTIDE SEQUENCE [LARGE SCALE GENOMIC DNA]</scope>
</reference>
<dbReference type="Gene3D" id="3.30.420.10">
    <property type="entry name" value="Ribonuclease H-like superfamily/Ribonuclease H"/>
    <property type="match status" value="1"/>
</dbReference>
<organism evidence="2 3">
    <name type="scientific">Candidatus Staskawiczbacteria bacterium RIFOXYC1_FULL_38_18</name>
    <dbReference type="NCBI Taxonomy" id="1802229"/>
    <lineage>
        <taxon>Bacteria</taxon>
        <taxon>Candidatus Staskawicziibacteriota</taxon>
    </lineage>
</organism>
<gene>
    <name evidence="2" type="ORF">A2401_03815</name>
</gene>
<comment type="caution">
    <text evidence="2">The sequence shown here is derived from an EMBL/GenBank/DDBJ whole genome shotgun (WGS) entry which is preliminary data.</text>
</comment>
<evidence type="ECO:0000313" key="2">
    <source>
        <dbReference type="EMBL" id="OGZ84774.1"/>
    </source>
</evidence>
<dbReference type="Gene3D" id="3.40.970.10">
    <property type="entry name" value="Ribonuclease H1, N-terminal domain"/>
    <property type="match status" value="1"/>
</dbReference>
<dbReference type="AlphaFoldDB" id="A0A1G2JCF6"/>
<dbReference type="SUPFAM" id="SSF55658">
    <property type="entry name" value="L9 N-domain-like"/>
    <property type="match status" value="1"/>
</dbReference>
<sequence length="199" mass="21971">MKQKFYAYLTDKEKGVTNNWDECRAVVSGVTGARFKGFTSREEAQKWLEAGADYSIKHIIAKKGIYFDAGTGTGNGVEISVTDEKGKSLLGKILPKNKINNRGFCLLPKDVTNNFGELLALKHALQIAINENIKNIFGDSKLVIEYWSKGYIKKDNVAEETIELAGEVKKIRKKFEALGGIIELISGSNNPADLGFHKG</sequence>
<dbReference type="EMBL" id="MHPP01000013">
    <property type="protein sequence ID" value="OGZ84774.1"/>
    <property type="molecule type" value="Genomic_DNA"/>
</dbReference>
<dbReference type="InterPro" id="IPR011320">
    <property type="entry name" value="RNase_H1_N"/>
</dbReference>
<accession>A0A1G2JCF6</accession>
<name>A0A1G2JCF6_9BACT</name>
<protein>
    <recommendedName>
        <fullName evidence="1">Ribonuclease H1 N-terminal domain-containing protein</fullName>
    </recommendedName>
</protein>